<reference evidence="2" key="1">
    <citation type="submission" date="2021-01" db="EMBL/GenBank/DDBJ databases">
        <title>Whole genome shotgun sequence of Actinoplanes ferrugineus NBRC 15555.</title>
        <authorList>
            <person name="Komaki H."/>
            <person name="Tamura T."/>
        </authorList>
    </citation>
    <scope>NUCLEOTIDE SEQUENCE</scope>
    <source>
        <strain evidence="2">NBRC 15555</strain>
    </source>
</reference>
<dbReference type="AlphaFoldDB" id="A0A919MJQ2"/>
<proteinExistence type="predicted"/>
<keyword evidence="3" id="KW-1185">Reference proteome</keyword>
<protein>
    <submittedName>
        <fullName evidence="2">Uncharacterized protein</fullName>
    </submittedName>
</protein>
<evidence type="ECO:0000313" key="2">
    <source>
        <dbReference type="EMBL" id="GIE14970.1"/>
    </source>
</evidence>
<evidence type="ECO:0000313" key="3">
    <source>
        <dbReference type="Proteomes" id="UP000598174"/>
    </source>
</evidence>
<name>A0A919MJQ2_9ACTN</name>
<feature type="region of interest" description="Disordered" evidence="1">
    <location>
        <begin position="1"/>
        <end position="29"/>
    </location>
</feature>
<feature type="compositionally biased region" description="Polar residues" evidence="1">
    <location>
        <begin position="1"/>
        <end position="14"/>
    </location>
</feature>
<organism evidence="2 3">
    <name type="scientific">Paractinoplanes ferrugineus</name>
    <dbReference type="NCBI Taxonomy" id="113564"/>
    <lineage>
        <taxon>Bacteria</taxon>
        <taxon>Bacillati</taxon>
        <taxon>Actinomycetota</taxon>
        <taxon>Actinomycetes</taxon>
        <taxon>Micromonosporales</taxon>
        <taxon>Micromonosporaceae</taxon>
        <taxon>Paractinoplanes</taxon>
    </lineage>
</organism>
<gene>
    <name evidence="2" type="ORF">Afe05nite_68100</name>
</gene>
<dbReference type="Proteomes" id="UP000598174">
    <property type="component" value="Unassembled WGS sequence"/>
</dbReference>
<evidence type="ECO:0000256" key="1">
    <source>
        <dbReference type="SAM" id="MobiDB-lite"/>
    </source>
</evidence>
<accession>A0A919MJQ2</accession>
<sequence length="103" mass="10585">MWHSTASFRPTTSARGGCPGHRSRFDLARQQVRDVAGHGPDGRAKRGGIEVGARTAADMIAARVGDGAFGDATWTASPDEALKVHKRSCPASALSGTPGGVDG</sequence>
<dbReference type="EMBL" id="BOMM01000060">
    <property type="protein sequence ID" value="GIE14970.1"/>
    <property type="molecule type" value="Genomic_DNA"/>
</dbReference>
<comment type="caution">
    <text evidence="2">The sequence shown here is derived from an EMBL/GenBank/DDBJ whole genome shotgun (WGS) entry which is preliminary data.</text>
</comment>